<name>A0AAW9SBN5_9BACT</name>
<evidence type="ECO:0000256" key="14">
    <source>
        <dbReference type="ARBA" id="ARBA00041069"/>
    </source>
</evidence>
<dbReference type="SUPFAM" id="SSF49303">
    <property type="entry name" value="beta-Galactosidase/glucuronidase domain"/>
    <property type="match status" value="3"/>
</dbReference>
<dbReference type="SUPFAM" id="SSF49785">
    <property type="entry name" value="Galactose-binding domain-like"/>
    <property type="match status" value="1"/>
</dbReference>
<dbReference type="FunFam" id="3.20.20.80:FF:000050">
    <property type="entry name" value="Beta-mannosidase B"/>
    <property type="match status" value="1"/>
</dbReference>
<evidence type="ECO:0000256" key="5">
    <source>
        <dbReference type="ARBA" id="ARBA00011738"/>
    </source>
</evidence>
<keyword evidence="11" id="KW-0458">Lysosome</keyword>
<evidence type="ECO:0000256" key="2">
    <source>
        <dbReference type="ARBA" id="ARBA00004371"/>
    </source>
</evidence>
<dbReference type="EMBL" id="JBDKWZ010000013">
    <property type="protein sequence ID" value="MEN7550381.1"/>
    <property type="molecule type" value="Genomic_DNA"/>
</dbReference>
<dbReference type="PANTHER" id="PTHR43730:SF1">
    <property type="entry name" value="BETA-MANNOSIDASE"/>
    <property type="match status" value="1"/>
</dbReference>
<evidence type="ECO:0000256" key="7">
    <source>
        <dbReference type="ARBA" id="ARBA00022525"/>
    </source>
</evidence>
<dbReference type="InterPro" id="IPR041625">
    <property type="entry name" value="Beta-mannosidase_Ig"/>
</dbReference>
<evidence type="ECO:0000313" key="21">
    <source>
        <dbReference type="Proteomes" id="UP001403385"/>
    </source>
</evidence>
<keyword evidence="21" id="KW-1185">Reference proteome</keyword>
<evidence type="ECO:0000259" key="18">
    <source>
        <dbReference type="Pfam" id="PF17786"/>
    </source>
</evidence>
<dbReference type="Gene3D" id="2.60.120.260">
    <property type="entry name" value="Galactose-binding domain-like"/>
    <property type="match status" value="1"/>
</dbReference>
<evidence type="ECO:0000256" key="9">
    <source>
        <dbReference type="ARBA" id="ARBA00022801"/>
    </source>
</evidence>
<dbReference type="AlphaFoldDB" id="A0AAW9SBN5"/>
<comment type="subunit">
    <text evidence="5">Homodimer.</text>
</comment>
<feature type="domain" description="Beta-mannosidase-like galactose-binding" evidence="19">
    <location>
        <begin position="35"/>
        <end position="208"/>
    </location>
</feature>
<evidence type="ECO:0000256" key="10">
    <source>
        <dbReference type="ARBA" id="ARBA00023180"/>
    </source>
</evidence>
<comment type="caution">
    <text evidence="20">The sequence shown here is derived from an EMBL/GenBank/DDBJ whole genome shotgun (WGS) entry which is preliminary data.</text>
</comment>
<dbReference type="Gene3D" id="3.20.20.80">
    <property type="entry name" value="Glycosidases"/>
    <property type="match status" value="1"/>
</dbReference>
<dbReference type="FunFam" id="2.60.120.260:FF:000060">
    <property type="entry name" value="Probable beta-mannosidase"/>
    <property type="match status" value="1"/>
</dbReference>
<evidence type="ECO:0000256" key="8">
    <source>
        <dbReference type="ARBA" id="ARBA00022729"/>
    </source>
</evidence>
<evidence type="ECO:0000256" key="1">
    <source>
        <dbReference type="ARBA" id="ARBA00000829"/>
    </source>
</evidence>
<dbReference type="GO" id="GO:0006516">
    <property type="term" value="P:glycoprotein catabolic process"/>
    <property type="evidence" value="ECO:0007669"/>
    <property type="project" value="TreeGrafter"/>
</dbReference>
<evidence type="ECO:0000256" key="12">
    <source>
        <dbReference type="ARBA" id="ARBA00023295"/>
    </source>
</evidence>
<dbReference type="GO" id="GO:0004567">
    <property type="term" value="F:beta-mannosidase activity"/>
    <property type="evidence" value="ECO:0007669"/>
    <property type="project" value="UniProtKB-EC"/>
</dbReference>
<evidence type="ECO:0000259" key="16">
    <source>
        <dbReference type="Pfam" id="PF00703"/>
    </source>
</evidence>
<organism evidence="20 21">
    <name type="scientific">Rapidithrix thailandica</name>
    <dbReference type="NCBI Taxonomy" id="413964"/>
    <lineage>
        <taxon>Bacteria</taxon>
        <taxon>Pseudomonadati</taxon>
        <taxon>Bacteroidota</taxon>
        <taxon>Cytophagia</taxon>
        <taxon>Cytophagales</taxon>
        <taxon>Flammeovirgaceae</taxon>
        <taxon>Rapidithrix</taxon>
    </lineage>
</organism>
<evidence type="ECO:0000256" key="3">
    <source>
        <dbReference type="ARBA" id="ARBA00004613"/>
    </source>
</evidence>
<dbReference type="Pfam" id="PF00703">
    <property type="entry name" value="Glyco_hydro_2"/>
    <property type="match status" value="1"/>
</dbReference>
<dbReference type="GO" id="GO:0005975">
    <property type="term" value="P:carbohydrate metabolic process"/>
    <property type="evidence" value="ECO:0007669"/>
    <property type="project" value="InterPro"/>
</dbReference>
<keyword evidence="7" id="KW-0964">Secreted</keyword>
<feature type="domain" description="Beta-mannosidase Ig-fold" evidence="17">
    <location>
        <begin position="779"/>
        <end position="856"/>
    </location>
</feature>
<dbReference type="InterPro" id="IPR041447">
    <property type="entry name" value="Mannosidase_ig"/>
</dbReference>
<dbReference type="InterPro" id="IPR013783">
    <property type="entry name" value="Ig-like_fold"/>
</dbReference>
<dbReference type="GO" id="GO:0005576">
    <property type="term" value="C:extracellular region"/>
    <property type="evidence" value="ECO:0007669"/>
    <property type="project" value="UniProtKB-SubCell"/>
</dbReference>
<keyword evidence="9 20" id="KW-0378">Hydrolase</keyword>
<evidence type="ECO:0000256" key="11">
    <source>
        <dbReference type="ARBA" id="ARBA00023228"/>
    </source>
</evidence>
<dbReference type="Pfam" id="PF17786">
    <property type="entry name" value="Mannosidase_ig"/>
    <property type="match status" value="1"/>
</dbReference>
<evidence type="ECO:0000256" key="13">
    <source>
        <dbReference type="ARBA" id="ARBA00038429"/>
    </source>
</evidence>
<evidence type="ECO:0000259" key="19">
    <source>
        <dbReference type="Pfam" id="PF22666"/>
    </source>
</evidence>
<dbReference type="Proteomes" id="UP001403385">
    <property type="component" value="Unassembled WGS sequence"/>
</dbReference>
<dbReference type="Gene3D" id="2.60.40.10">
    <property type="entry name" value="Immunoglobulins"/>
    <property type="match status" value="3"/>
</dbReference>
<dbReference type="InterPro" id="IPR008979">
    <property type="entry name" value="Galactose-bd-like_sf"/>
</dbReference>
<dbReference type="PANTHER" id="PTHR43730">
    <property type="entry name" value="BETA-MANNOSIDASE"/>
    <property type="match status" value="1"/>
</dbReference>
<protein>
    <recommendedName>
        <fullName evidence="14">Beta-mannosidase B</fullName>
        <ecNumber evidence="6">3.2.1.25</ecNumber>
    </recommendedName>
    <alternativeName>
        <fullName evidence="15">Mannanase B</fullName>
    </alternativeName>
</protein>
<dbReference type="InterPro" id="IPR050887">
    <property type="entry name" value="Beta-mannosidase_GH2"/>
</dbReference>
<comment type="subcellular location">
    <subcellularLocation>
        <location evidence="2">Lysosome</location>
    </subcellularLocation>
    <subcellularLocation>
        <location evidence="3">Secreted</location>
    </subcellularLocation>
</comment>
<gene>
    <name evidence="20" type="ORF">AAG747_20855</name>
</gene>
<dbReference type="PROSITE" id="PS51257">
    <property type="entry name" value="PROKAR_LIPOPROTEIN"/>
    <property type="match status" value="1"/>
</dbReference>
<dbReference type="Pfam" id="PF22666">
    <property type="entry name" value="Glyco_hydro_2_N2"/>
    <property type="match status" value="1"/>
</dbReference>
<evidence type="ECO:0000259" key="17">
    <source>
        <dbReference type="Pfam" id="PF17753"/>
    </source>
</evidence>
<keyword evidence="8" id="KW-0732">Signal</keyword>
<dbReference type="InterPro" id="IPR017853">
    <property type="entry name" value="GH"/>
</dbReference>
<dbReference type="SUPFAM" id="SSF51445">
    <property type="entry name" value="(Trans)glycosidases"/>
    <property type="match status" value="1"/>
</dbReference>
<reference evidence="20 21" key="1">
    <citation type="submission" date="2024-04" db="EMBL/GenBank/DDBJ databases">
        <title>Novel genus in family Flammeovirgaceae.</title>
        <authorList>
            <person name="Nguyen T.H."/>
            <person name="Vuong T.Q."/>
            <person name="Le H."/>
            <person name="Kim S.-G."/>
        </authorList>
    </citation>
    <scope>NUCLEOTIDE SEQUENCE [LARGE SCALE GENOMIC DNA]</scope>
    <source>
        <strain evidence="20 21">JCM 23209</strain>
    </source>
</reference>
<sequence>MKNLTLFLLTGILLGCISCGKSTEQLTEIELHQNWTFKKSSDEKWLEAKVPGTVQTDLLNHKLIPDPFHRKNEDQIQWVEREDWEYQSEFTVDNTLLSKQNVELVFEGLDTYADVYLNDSLIIEADNMFVAWQASIKPLLKNGKNTLKVYFHSPVNEGMKKLIQVDYEIRNDNELAPKGERTSVFTRKPLYHFGWDWGPRIVTSGISKPVKLRAWDDARWENVFVKADSISETKATYTAYLEIEAAKAFQANVELWVSDRTIPVSKPVQLKAGYNKIPFEFEINQPNFWWSHGLGEPHLYQLDFRLKKGGSLIDELSEKIGVRTIELVQEKDATGHSFYFKLNGVPVFMKGANYIPSEIFLPNQTRETFQRIMEDTKAAHMNMLRVWGGATYEDDLFYDLCDENGILVWQDFMFACSEQPGDSLHLANIQKEAEYNVKRLQNHPCMALWCGNNENLIAWHKWGWKEGYAPEIAEKIWKDYETIFYNILPNAVKSFDPELEYWASSPSSVGDKLPDRKSGDEHDWTIWFAEAPFSDFGKNVPRFVSEYGVQALPEMKTIRAFANEEDLAYRSEIMEHRQRSNMPWIGKDINGNEMMKRYILRYFPKPKNFEDFAYLSQLMQAQALKTATEAHRRNMPHCMGSLYWQLNDCWPTMSWASVDYFGRWKASHYAVRDGFEPILLSPAEEDKVFKVYAVSDKLQEETGELKLSLLDLEGKVIWEESAPLTIAPNKSQQVYQIDTRKLLKGRSKKKVVFSAKLVKEGKVLVENLYYFVEPKDLKLSEPKITANFKKTEKGYVLTLQTDKLAKGVFLEMKSDEIHFSENYFDLLPGQTKEIFINTQKTLENPVEALKIKSLTDVKNSKKA</sequence>
<comment type="similarity">
    <text evidence="13">Belongs to the glycosyl hydrolase 2 family. Beta-mannosidase B subfamily.</text>
</comment>
<comment type="pathway">
    <text evidence="4">Glycan metabolism; N-glycan degradation.</text>
</comment>
<proteinExistence type="inferred from homology"/>
<dbReference type="InterPro" id="IPR054593">
    <property type="entry name" value="Beta-mannosidase-like_N2"/>
</dbReference>
<evidence type="ECO:0000313" key="20">
    <source>
        <dbReference type="EMBL" id="MEN7550381.1"/>
    </source>
</evidence>
<dbReference type="GO" id="GO:0005764">
    <property type="term" value="C:lysosome"/>
    <property type="evidence" value="ECO:0007669"/>
    <property type="project" value="UniProtKB-SubCell"/>
</dbReference>
<dbReference type="InterPro" id="IPR036156">
    <property type="entry name" value="Beta-gal/glucu_dom_sf"/>
</dbReference>
<dbReference type="EC" id="3.2.1.25" evidence="6"/>
<feature type="domain" description="Mannosidase Ig/CBM-like" evidence="18">
    <location>
        <begin position="689"/>
        <end position="776"/>
    </location>
</feature>
<evidence type="ECO:0000256" key="15">
    <source>
        <dbReference type="ARBA" id="ARBA00041614"/>
    </source>
</evidence>
<dbReference type="RefSeq" id="WP_346823162.1">
    <property type="nucleotide sequence ID" value="NZ_JBDKWZ010000013.1"/>
</dbReference>
<dbReference type="InterPro" id="IPR006102">
    <property type="entry name" value="Ig-like_GH2"/>
</dbReference>
<dbReference type="Pfam" id="PF17753">
    <property type="entry name" value="Ig_mannosidase"/>
    <property type="match status" value="1"/>
</dbReference>
<accession>A0AAW9SBN5</accession>
<evidence type="ECO:0000256" key="6">
    <source>
        <dbReference type="ARBA" id="ARBA00012754"/>
    </source>
</evidence>
<keyword evidence="10" id="KW-0325">Glycoprotein</keyword>
<feature type="domain" description="Glycoside hydrolase family 2 immunoglobulin-like beta-sandwich" evidence="16">
    <location>
        <begin position="221"/>
        <end position="323"/>
    </location>
</feature>
<evidence type="ECO:0000256" key="4">
    <source>
        <dbReference type="ARBA" id="ARBA00004740"/>
    </source>
</evidence>
<comment type="catalytic activity">
    <reaction evidence="1">
        <text>Hydrolysis of terminal, non-reducing beta-D-mannose residues in beta-D-mannosides.</text>
        <dbReference type="EC" id="3.2.1.25"/>
    </reaction>
</comment>
<keyword evidence="12" id="KW-0326">Glycosidase</keyword>